<dbReference type="Proteomes" id="UP000596661">
    <property type="component" value="Unassembled WGS sequence"/>
</dbReference>
<evidence type="ECO:0000313" key="2">
    <source>
        <dbReference type="EnsemblPlants" id="cds.evm.model.ctgX150.2"/>
    </source>
</evidence>
<feature type="compositionally biased region" description="Basic residues" evidence="1">
    <location>
        <begin position="197"/>
        <end position="207"/>
    </location>
</feature>
<dbReference type="AlphaFoldDB" id="A0A803QRQ7"/>
<proteinExistence type="predicted"/>
<name>A0A803QRQ7_CANSA</name>
<evidence type="ECO:0000256" key="1">
    <source>
        <dbReference type="SAM" id="MobiDB-lite"/>
    </source>
</evidence>
<feature type="compositionally biased region" description="Basic and acidic residues" evidence="1">
    <location>
        <begin position="208"/>
        <end position="217"/>
    </location>
</feature>
<dbReference type="Gramene" id="evm.model.ctgX150.2">
    <property type="protein sequence ID" value="cds.evm.model.ctgX150.2"/>
    <property type="gene ID" value="evm.TU.ctgX150.2"/>
</dbReference>
<reference evidence="2" key="1">
    <citation type="submission" date="2021-03" db="UniProtKB">
        <authorList>
            <consortium name="EnsemblPlants"/>
        </authorList>
    </citation>
    <scope>IDENTIFICATION</scope>
</reference>
<organism evidence="2 3">
    <name type="scientific">Cannabis sativa</name>
    <name type="common">Hemp</name>
    <name type="synonym">Marijuana</name>
    <dbReference type="NCBI Taxonomy" id="3483"/>
    <lineage>
        <taxon>Eukaryota</taxon>
        <taxon>Viridiplantae</taxon>
        <taxon>Streptophyta</taxon>
        <taxon>Embryophyta</taxon>
        <taxon>Tracheophyta</taxon>
        <taxon>Spermatophyta</taxon>
        <taxon>Magnoliopsida</taxon>
        <taxon>eudicotyledons</taxon>
        <taxon>Gunneridae</taxon>
        <taxon>Pentapetalae</taxon>
        <taxon>rosids</taxon>
        <taxon>fabids</taxon>
        <taxon>Rosales</taxon>
        <taxon>Cannabaceae</taxon>
        <taxon>Cannabis</taxon>
    </lineage>
</organism>
<dbReference type="EnsemblPlants" id="evm.model.ctgX150.2">
    <property type="protein sequence ID" value="cds.evm.model.ctgX150.2"/>
    <property type="gene ID" value="evm.TU.ctgX150.2"/>
</dbReference>
<feature type="region of interest" description="Disordered" evidence="1">
    <location>
        <begin position="197"/>
        <end position="217"/>
    </location>
</feature>
<keyword evidence="3" id="KW-1185">Reference proteome</keyword>
<protein>
    <submittedName>
        <fullName evidence="2">Uncharacterized protein</fullName>
    </submittedName>
</protein>
<accession>A0A803QRQ7</accession>
<feature type="region of interest" description="Disordered" evidence="1">
    <location>
        <begin position="231"/>
        <end position="252"/>
    </location>
</feature>
<evidence type="ECO:0000313" key="3">
    <source>
        <dbReference type="Proteomes" id="UP000596661"/>
    </source>
</evidence>
<sequence length="252" mass="27974">MSGFWDKKKAICDHWWPLKPYNTIMALWAGLEEARRKGADPLGLLTEADLCSQSSSTREKRPWIRCRLGSELEDGGKYEVAKPFGATGWLILHLSTGLENPSKGLHLDISQEELLVHSCVLAVELTTPLIPRSKCKIDVWADASSIRRNPRLGHGPRAGALQCPRQHPPEVSLSLGLLEEAPPRHPLRSMVLGRGRTKKVCPGRSGRRTQDMDPTKLFEDGIHGNFCSNEKQAEVTEKPGGPYMARSRTLGN</sequence>